<dbReference type="AlphaFoldDB" id="A0A1X1PKX5"/>
<dbReference type="EMBL" id="NBYX01000003">
    <property type="protein sequence ID" value="ORT87493.1"/>
    <property type="molecule type" value="Genomic_DNA"/>
</dbReference>
<evidence type="ECO:0000313" key="2">
    <source>
        <dbReference type="Proteomes" id="UP000193146"/>
    </source>
</evidence>
<proteinExistence type="predicted"/>
<sequence length="69" mass="7582">MSLALAIQRITAARLFTSQTILYAGDFGRCPLVTNAAVGQYLACLNHQRPFVAARPFANSITITVLWRT</sequence>
<organism evidence="1 2">
    <name type="scientific">Burkholderia puraquae</name>
    <dbReference type="NCBI Taxonomy" id="1904757"/>
    <lineage>
        <taxon>Bacteria</taxon>
        <taxon>Pseudomonadati</taxon>
        <taxon>Pseudomonadota</taxon>
        <taxon>Betaproteobacteria</taxon>
        <taxon>Burkholderiales</taxon>
        <taxon>Burkholderiaceae</taxon>
        <taxon>Burkholderia</taxon>
        <taxon>Burkholderia cepacia complex</taxon>
    </lineage>
</organism>
<protein>
    <submittedName>
        <fullName evidence="1">Uncharacterized protein</fullName>
    </submittedName>
</protein>
<comment type="caution">
    <text evidence="1">The sequence shown here is derived from an EMBL/GenBank/DDBJ whole genome shotgun (WGS) entry which is preliminary data.</text>
</comment>
<accession>A0A1X1PKX5</accession>
<name>A0A1X1PKX5_9BURK</name>
<reference evidence="1 2" key="1">
    <citation type="submission" date="2017-04" db="EMBL/GenBank/DDBJ databases">
        <title>Burkholderia puraquae sp. nov., a novel Burkholderia cepacia complex species from hospital setting samples.</title>
        <authorList>
            <person name="Martina P."/>
            <person name="Leguizamon M."/>
            <person name="Prieto C."/>
            <person name="Sousa S."/>
            <person name="Montanaro P."/>
            <person name="Draghi W."/>
            <person name="Staembler M."/>
            <person name="Bettiol M."/>
            <person name="Figoli C."/>
            <person name="Palau J."/>
            <person name="Alvarez F."/>
            <person name="Benetti S."/>
            <person name="Anchat E."/>
            <person name="Vescina C."/>
            <person name="Ferreras J."/>
            <person name="Lasch P."/>
            <person name="Lagares A."/>
            <person name="Zorreguieta A."/>
            <person name="Yantorno O."/>
            <person name="Bosch A."/>
        </authorList>
    </citation>
    <scope>NUCLEOTIDE SEQUENCE [LARGE SCALE GENOMIC DNA]</scope>
    <source>
        <strain evidence="1 2">CAMPA 1040</strain>
    </source>
</reference>
<gene>
    <name evidence="1" type="ORF">B7G54_08275</name>
</gene>
<keyword evidence="2" id="KW-1185">Reference proteome</keyword>
<evidence type="ECO:0000313" key="1">
    <source>
        <dbReference type="EMBL" id="ORT87493.1"/>
    </source>
</evidence>
<dbReference type="Proteomes" id="UP000193146">
    <property type="component" value="Unassembled WGS sequence"/>
</dbReference>